<evidence type="ECO:0000256" key="8">
    <source>
        <dbReference type="ARBA" id="ARBA00023136"/>
    </source>
</evidence>
<feature type="transmembrane region" description="Helical" evidence="9">
    <location>
        <begin position="341"/>
        <end position="364"/>
    </location>
</feature>
<dbReference type="EMBL" id="CP000481">
    <property type="protein sequence ID" value="ABK53757.1"/>
    <property type="molecule type" value="Genomic_DNA"/>
</dbReference>
<dbReference type="AlphaFoldDB" id="A0LWE7"/>
<keyword evidence="5 9" id="KW-0812">Transmembrane</keyword>
<feature type="transmembrane region" description="Helical" evidence="9">
    <location>
        <begin position="191"/>
        <end position="212"/>
    </location>
</feature>
<accession>A0LWE7</accession>
<evidence type="ECO:0000256" key="6">
    <source>
        <dbReference type="ARBA" id="ARBA00022989"/>
    </source>
</evidence>
<evidence type="ECO:0000256" key="3">
    <source>
        <dbReference type="ARBA" id="ARBA00022449"/>
    </source>
</evidence>
<keyword evidence="12" id="KW-1185">Reference proteome</keyword>
<dbReference type="InterPro" id="IPR006153">
    <property type="entry name" value="Cation/H_exchanger_TM"/>
</dbReference>
<evidence type="ECO:0000313" key="12">
    <source>
        <dbReference type="Proteomes" id="UP000008221"/>
    </source>
</evidence>
<dbReference type="GO" id="GO:0015297">
    <property type="term" value="F:antiporter activity"/>
    <property type="evidence" value="ECO:0007669"/>
    <property type="project" value="UniProtKB-KW"/>
</dbReference>
<evidence type="ECO:0000256" key="7">
    <source>
        <dbReference type="ARBA" id="ARBA00023065"/>
    </source>
</evidence>
<keyword evidence="6 9" id="KW-1133">Transmembrane helix</keyword>
<evidence type="ECO:0000256" key="9">
    <source>
        <dbReference type="SAM" id="Phobius"/>
    </source>
</evidence>
<feature type="transmembrane region" description="Helical" evidence="9">
    <location>
        <begin position="232"/>
        <end position="262"/>
    </location>
</feature>
<protein>
    <submittedName>
        <fullName evidence="11">Sodium/proton antiporter, CPA1 family</fullName>
    </submittedName>
</protein>
<keyword evidence="7" id="KW-0406">Ion transport</keyword>
<evidence type="ECO:0000256" key="2">
    <source>
        <dbReference type="ARBA" id="ARBA00022448"/>
    </source>
</evidence>
<dbReference type="KEGG" id="ace:Acel_1985"/>
<feature type="transmembrane region" description="Helical" evidence="9">
    <location>
        <begin position="14"/>
        <end position="30"/>
    </location>
</feature>
<feature type="transmembrane region" description="Helical" evidence="9">
    <location>
        <begin position="305"/>
        <end position="329"/>
    </location>
</feature>
<evidence type="ECO:0000256" key="5">
    <source>
        <dbReference type="ARBA" id="ARBA00022692"/>
    </source>
</evidence>
<feature type="transmembrane region" description="Helical" evidence="9">
    <location>
        <begin position="93"/>
        <end position="120"/>
    </location>
</feature>
<evidence type="ECO:0000259" key="10">
    <source>
        <dbReference type="Pfam" id="PF00999"/>
    </source>
</evidence>
<keyword evidence="4" id="KW-1003">Cell membrane</keyword>
<feature type="transmembrane region" description="Helical" evidence="9">
    <location>
        <begin position="274"/>
        <end position="293"/>
    </location>
</feature>
<keyword evidence="2" id="KW-0813">Transport</keyword>
<dbReference type="PANTHER" id="PTHR32507">
    <property type="entry name" value="NA(+)/H(+) ANTIPORTER 1"/>
    <property type="match status" value="1"/>
</dbReference>
<dbReference type="eggNOG" id="COG3263">
    <property type="taxonomic scope" value="Bacteria"/>
</dbReference>
<name>A0LWE7_ACIC1</name>
<feature type="transmembrane region" description="Helical" evidence="9">
    <location>
        <begin position="37"/>
        <end position="57"/>
    </location>
</feature>
<keyword evidence="3" id="KW-0050">Antiport</keyword>
<proteinExistence type="predicted"/>
<dbReference type="OrthoDB" id="9810759at2"/>
<dbReference type="HOGENOM" id="CLU_005912_9_1_11"/>
<dbReference type="GO" id="GO:0005886">
    <property type="term" value="C:plasma membrane"/>
    <property type="evidence" value="ECO:0007669"/>
    <property type="project" value="UniProtKB-SubCell"/>
</dbReference>
<dbReference type="InterPro" id="IPR038770">
    <property type="entry name" value="Na+/solute_symporter_sf"/>
</dbReference>
<dbReference type="Proteomes" id="UP000008221">
    <property type="component" value="Chromosome"/>
</dbReference>
<evidence type="ECO:0000313" key="11">
    <source>
        <dbReference type="EMBL" id="ABK53757.1"/>
    </source>
</evidence>
<organism evidence="11 12">
    <name type="scientific">Acidothermus cellulolyticus (strain ATCC 43068 / DSM 8971 / 11B)</name>
    <dbReference type="NCBI Taxonomy" id="351607"/>
    <lineage>
        <taxon>Bacteria</taxon>
        <taxon>Bacillati</taxon>
        <taxon>Actinomycetota</taxon>
        <taxon>Actinomycetes</taxon>
        <taxon>Acidothermales</taxon>
        <taxon>Acidothermaceae</taxon>
        <taxon>Acidothermus</taxon>
    </lineage>
</organism>
<reference evidence="11 12" key="1">
    <citation type="journal article" date="2009" name="Genome Res.">
        <title>Complete genome of the cellulolytic thermophile Acidothermus cellulolyticus 11B provides insights into its ecophysiological and evolutionary adaptations.</title>
        <authorList>
            <person name="Barabote R.D."/>
            <person name="Xie G."/>
            <person name="Leu D.H."/>
            <person name="Normand P."/>
            <person name="Necsulea A."/>
            <person name="Daubin V."/>
            <person name="Medigue C."/>
            <person name="Adney W.S."/>
            <person name="Xu X.C."/>
            <person name="Lapidus A."/>
            <person name="Parales R.E."/>
            <person name="Detter C."/>
            <person name="Pujic P."/>
            <person name="Bruce D."/>
            <person name="Lavire C."/>
            <person name="Challacombe J.F."/>
            <person name="Brettin T.S."/>
            <person name="Berry A.M."/>
        </authorList>
    </citation>
    <scope>NUCLEOTIDE SEQUENCE [LARGE SCALE GENOMIC DNA]</scope>
    <source>
        <strain evidence="12">ATCC 43068 / DSM 8971 / 11B</strain>
    </source>
</reference>
<sequence length="406" mass="42041">MSTRRERMHTLEQFGAQVLIWGVVGFAVLLSQRIARILRIPAAVLVLVLAAAVGTVLGAHRPHLALVVDVVTVALVVILFDGGMHLGRRFRSAAGPIVSLGTLGTFLTAAFIALAAHFLFGIGTSTALALGAALAPTDPAVVFSVLAHRELTGKTSAILEGESGVNDPAGIALLLGFAAFATSSHGSAGQIAATFAVQMCVGAVVGMLGGWLLRVVHARPTPTTVAPEPLRILAVVLTIYGLAVVLHGSGFLAVLLAGIVFADEPERPGRAVRQFHGTLAHLGEIVAFVMLGLSFRLSDLTAGHAWLIGLMLTALLIFVLRPLAVLPLLIPVRLTRGERIFIGWAGLKGAVPILLGALAVHAGVPDSTRLYAVVFVVVALSVCVQGATLSTVAERLGVATRPAPAD</sequence>
<feature type="transmembrane region" description="Helical" evidence="9">
    <location>
        <begin position="63"/>
        <end position="81"/>
    </location>
</feature>
<keyword evidence="8 9" id="KW-0472">Membrane</keyword>
<evidence type="ECO:0000256" key="1">
    <source>
        <dbReference type="ARBA" id="ARBA00004651"/>
    </source>
</evidence>
<dbReference type="Gene3D" id="1.20.1530.20">
    <property type="match status" value="1"/>
</dbReference>
<gene>
    <name evidence="11" type="ordered locus">Acel_1985</name>
</gene>
<dbReference type="InParanoid" id="A0LWE7"/>
<dbReference type="PANTHER" id="PTHR32507:SF0">
    <property type="entry name" value="NA(+)_H(+) ANTIPORTER 2-RELATED"/>
    <property type="match status" value="1"/>
</dbReference>
<comment type="subcellular location">
    <subcellularLocation>
        <location evidence="1">Cell membrane</location>
        <topology evidence="1">Multi-pass membrane protein</topology>
    </subcellularLocation>
</comment>
<dbReference type="GO" id="GO:1902600">
    <property type="term" value="P:proton transmembrane transport"/>
    <property type="evidence" value="ECO:0007669"/>
    <property type="project" value="InterPro"/>
</dbReference>
<feature type="transmembrane region" description="Helical" evidence="9">
    <location>
        <begin position="370"/>
        <end position="392"/>
    </location>
</feature>
<evidence type="ECO:0000256" key="4">
    <source>
        <dbReference type="ARBA" id="ARBA00022475"/>
    </source>
</evidence>
<feature type="domain" description="Cation/H+ exchanger transmembrane" evidence="10">
    <location>
        <begin position="28"/>
        <end position="393"/>
    </location>
</feature>
<dbReference type="Pfam" id="PF00999">
    <property type="entry name" value="Na_H_Exchanger"/>
    <property type="match status" value="1"/>
</dbReference>